<reference evidence="7 8" key="1">
    <citation type="submission" date="2018-01" db="EMBL/GenBank/DDBJ databases">
        <title>The whole genome sequencing and assembly of Fervidobacterium changbaicum CBS-1 strain.</title>
        <authorList>
            <person name="Kim J.-Y."/>
            <person name="Park M.-K."/>
            <person name="Yi H."/>
            <person name="Bahn Y.-S."/>
            <person name="Kim J.F."/>
            <person name="Lee D.-W."/>
        </authorList>
    </citation>
    <scope>NUCLEOTIDE SEQUENCE [LARGE SCALE GENOMIC DNA]</scope>
    <source>
        <strain evidence="7 8">CBS-1</strain>
    </source>
</reference>
<dbReference type="Proteomes" id="UP000288947">
    <property type="component" value="Chromosome"/>
</dbReference>
<proteinExistence type="predicted"/>
<dbReference type="InterPro" id="IPR040982">
    <property type="entry name" value="DNA_pol3_finger"/>
</dbReference>
<dbReference type="InterPro" id="IPR011708">
    <property type="entry name" value="DNA_pol3_alpha_NTPase_dom"/>
</dbReference>
<evidence type="ECO:0000313" key="8">
    <source>
        <dbReference type="Proteomes" id="UP000288947"/>
    </source>
</evidence>
<evidence type="ECO:0000256" key="3">
    <source>
        <dbReference type="ARBA" id="ARBA00022705"/>
    </source>
</evidence>
<sequence>MCVASPYSFEGSVIKFEELFRWCLENGVSQVVLSDTTFSGIVKFLETAKNYRVRAIIGLRVGDKTYIAKDSNELGRMFIIYNRYAKSQTQSARIEELLNQEFESISHPPIYYLPGQKEYFQAMVQYFGKSPETIATASYFKGFELKTNGNFTYDLRSSQTLYHGSEDFFPKLLENEKEYYARLKHEIELVKKFKFESYFHTVKRIVDIAKRNGVEIGPGRGSVVGSLLAYRLGITKVDPAKFGLLFERFLNEGRRDYPDIDLDVEDIQRQRLINVLRNEFGNVYNISAFATMPEKILKQYGPLADYLSDIPVQRTTHAAGVIISTTPLKVPLVPGTETIEWDMKDLEKLGYTKFDILGLKTLTVLKELREESKESKKIAQNPHLTRILNVNPDLFYQMLLELQNSEEGKKTYKYISAGFTDNIFQLDSFIAKQVVRDLKPATFEELVMAISLNRPGPIKAGITKEIRQLKLHKTFKFNIPQLKETYGFPIYQEQVMKIAMELAGLTSVQADELRKAIAKKDMGKVKETYEMLTRKLTELYGSEGKELSRVILTLGEYAFNKSHAVAYAHITYFMAYFKVNYPTLFYDVYLKYDTTILPTAVYNLQALGYTVSPPKLNIGAIVDRKNKQLREHIYTLPLYVVPGMSLEKSRNLQSQTFESFEEFVEKSGLSLSTVEVLIKIGAFDGLFESRRKAIQKLRSLRSGINPEVVKIGSKLFGKVLQKEEVKTEDDWERTQMEYDILKIAFTIPTKAENFLAPYSLAYALELPLGVHVTVKAGFGTDGKSVFKAHMPDGEYTLIYPNTYELGKLRVDYVLDEEPLKSEISKSTSGRGYERIVLPSKEVIQNARPIKNSFKTLFVKEVDRSVNA</sequence>
<dbReference type="Pfam" id="PF17657">
    <property type="entry name" value="DNA_pol3_finger"/>
    <property type="match status" value="1"/>
</dbReference>
<organism evidence="7 8">
    <name type="scientific">Fervidobacterium changbaicum</name>
    <dbReference type="NCBI Taxonomy" id="310769"/>
    <lineage>
        <taxon>Bacteria</taxon>
        <taxon>Thermotogati</taxon>
        <taxon>Thermotogota</taxon>
        <taxon>Thermotogae</taxon>
        <taxon>Thermotogales</taxon>
        <taxon>Fervidobacteriaceae</taxon>
        <taxon>Fervidobacterium</taxon>
    </lineage>
</organism>
<dbReference type="Pfam" id="PF07733">
    <property type="entry name" value="DNA_pol3_alpha"/>
    <property type="match status" value="2"/>
</dbReference>
<evidence type="ECO:0000256" key="4">
    <source>
        <dbReference type="ARBA" id="ARBA00022932"/>
    </source>
</evidence>
<dbReference type="PANTHER" id="PTHR32294:SF0">
    <property type="entry name" value="DNA POLYMERASE III SUBUNIT ALPHA"/>
    <property type="match status" value="1"/>
</dbReference>
<keyword evidence="3" id="KW-0235">DNA replication</keyword>
<evidence type="ECO:0000256" key="1">
    <source>
        <dbReference type="ARBA" id="ARBA00022679"/>
    </source>
</evidence>
<gene>
    <name evidence="7" type="ORF">CBS1_02990</name>
</gene>
<keyword evidence="8" id="KW-1185">Reference proteome</keyword>
<dbReference type="EMBL" id="CP026721">
    <property type="protein sequence ID" value="QAV34134.1"/>
    <property type="molecule type" value="Genomic_DNA"/>
</dbReference>
<evidence type="ECO:0000256" key="2">
    <source>
        <dbReference type="ARBA" id="ARBA00022695"/>
    </source>
</evidence>
<feature type="domain" description="Bacterial DNA polymerase III alpha subunit NTPase" evidence="5">
    <location>
        <begin position="174"/>
        <end position="295"/>
    </location>
</feature>
<dbReference type="PANTHER" id="PTHR32294">
    <property type="entry name" value="DNA POLYMERASE III SUBUNIT ALPHA"/>
    <property type="match status" value="1"/>
</dbReference>
<protein>
    <submittedName>
        <fullName evidence="7">DNA polymerase III subunit alpha</fullName>
    </submittedName>
</protein>
<evidence type="ECO:0000259" key="6">
    <source>
        <dbReference type="Pfam" id="PF17657"/>
    </source>
</evidence>
<keyword evidence="4" id="KW-0239">DNA-directed DNA polymerase</keyword>
<keyword evidence="1" id="KW-0808">Transferase</keyword>
<name>A0ABX5QUL4_9BACT</name>
<keyword evidence="2" id="KW-0548">Nucleotidyltransferase</keyword>
<evidence type="ECO:0000313" key="7">
    <source>
        <dbReference type="EMBL" id="QAV34134.1"/>
    </source>
</evidence>
<evidence type="ECO:0000259" key="5">
    <source>
        <dbReference type="Pfam" id="PF07733"/>
    </source>
</evidence>
<feature type="domain" description="DNA polymerase III alpha subunit finger" evidence="6">
    <location>
        <begin position="405"/>
        <end position="535"/>
    </location>
</feature>
<accession>A0ABX5QUL4</accession>
<dbReference type="InterPro" id="IPR004805">
    <property type="entry name" value="DnaE2/DnaE/PolC"/>
</dbReference>
<feature type="domain" description="Bacterial DNA polymerase III alpha subunit NTPase" evidence="5">
    <location>
        <begin position="301"/>
        <end position="358"/>
    </location>
</feature>